<evidence type="ECO:0000259" key="2">
    <source>
        <dbReference type="Pfam" id="PF03629"/>
    </source>
</evidence>
<dbReference type="Pfam" id="PF03629">
    <property type="entry name" value="SASA"/>
    <property type="match status" value="2"/>
</dbReference>
<dbReference type="SUPFAM" id="SSF52266">
    <property type="entry name" value="SGNH hydrolase"/>
    <property type="match status" value="1"/>
</dbReference>
<evidence type="ECO:0000313" key="4">
    <source>
        <dbReference type="Proteomes" id="UP000294824"/>
    </source>
</evidence>
<reference evidence="3 4" key="1">
    <citation type="submission" date="2019-03" db="EMBL/GenBank/DDBJ databases">
        <title>Genomic Encyclopedia of Type Strains, Phase III (KMG-III): the genomes of soil and plant-associated and newly described type strains.</title>
        <authorList>
            <person name="Whitman W."/>
        </authorList>
    </citation>
    <scope>NUCLEOTIDE SEQUENCE [LARGE SCALE GENOMIC DNA]</scope>
    <source>
        <strain evidence="3 4">CECT 8301</strain>
    </source>
</reference>
<dbReference type="InterPro" id="IPR005181">
    <property type="entry name" value="SASA"/>
</dbReference>
<dbReference type="EMBL" id="SORL01000007">
    <property type="protein sequence ID" value="TDY64588.1"/>
    <property type="molecule type" value="Genomic_DNA"/>
</dbReference>
<dbReference type="RefSeq" id="WP_133966890.1">
    <property type="nucleotide sequence ID" value="NZ_SORL01000007.1"/>
</dbReference>
<dbReference type="PANTHER" id="PTHR22901:SF0">
    <property type="entry name" value="SIALATE O-ACETYLESTERASE"/>
    <property type="match status" value="1"/>
</dbReference>
<evidence type="ECO:0000256" key="1">
    <source>
        <dbReference type="ARBA" id="ARBA00022801"/>
    </source>
</evidence>
<dbReference type="GO" id="GO:0001681">
    <property type="term" value="F:sialate O-acetylesterase activity"/>
    <property type="evidence" value="ECO:0007669"/>
    <property type="project" value="InterPro"/>
</dbReference>
<gene>
    <name evidence="3" type="ORF">DFQ06_1500</name>
</gene>
<accession>A0A4R8MHV8</accession>
<feature type="domain" description="Sialate O-acetylesterase" evidence="2">
    <location>
        <begin position="104"/>
        <end position="221"/>
    </location>
</feature>
<sequence length="531" mass="60366">MKISIKIIVILIVFIPKFGFADVELNSLFSNRMVIQRNAEIPIWGWADPNEKVEVLTSWGEHATAITNTDGTWRLDIKTPKAGGPHKITVSGKNTIEITDVLSGDIWLCAGQSNMDFSMSKFVKNSRDPKDQPLVEYIRNEVATVNDDWIRHIEVQPTSSLSEKKLNFDDQWRKAKPEQIGKISATGYFFAKAVREQVNVPIGLLECALGGTRIQPWLSEATYMADPNMKAYFEASRKKSNEIIERVSVENYVDTTFTAKFKAWEAGGKKTPKPYPSTHPSLDKQLPATLYNGMLSAIMPFKIKGVLWYQGESNSHFLEEEYRDYFTALIKSWRADWNQEDLPFYWMQLANYEVPDKRSDLGWASVNNQLRQSLKLPHTGMAVLYDIGEAKDVHPHNKMDAGKRLALWALKNDYNVEVSAVSGPLYHSHKIKRNKIQITFSEVGEGLIVGHKHLLNPVSEVKNQPLKWFEIKGKDGEWYPAQAKIISKNKVEVWSEECLMPVAVRYAWSSNPEGANLYNNHGLPASVFLTE</sequence>
<evidence type="ECO:0000313" key="3">
    <source>
        <dbReference type="EMBL" id="TDY64588.1"/>
    </source>
</evidence>
<dbReference type="Proteomes" id="UP000294824">
    <property type="component" value="Unassembled WGS sequence"/>
</dbReference>
<dbReference type="AlphaFoldDB" id="A0A4R8MHV8"/>
<dbReference type="GO" id="GO:0005975">
    <property type="term" value="P:carbohydrate metabolic process"/>
    <property type="evidence" value="ECO:0007669"/>
    <property type="project" value="TreeGrafter"/>
</dbReference>
<comment type="caution">
    <text evidence="3">The sequence shown here is derived from an EMBL/GenBank/DDBJ whole genome shotgun (WGS) entry which is preliminary data.</text>
</comment>
<feature type="domain" description="Sialate O-acetylesterase" evidence="2">
    <location>
        <begin position="290"/>
        <end position="401"/>
    </location>
</feature>
<dbReference type="PANTHER" id="PTHR22901">
    <property type="entry name" value="SIALATE O-ACETYLESTERASE"/>
    <property type="match status" value="1"/>
</dbReference>
<dbReference type="InterPro" id="IPR039329">
    <property type="entry name" value="SIAE"/>
</dbReference>
<protein>
    <submittedName>
        <fullName evidence="3">Sialate O-acetylesterase</fullName>
    </submittedName>
</protein>
<dbReference type="Gene3D" id="2.60.40.10">
    <property type="entry name" value="Immunoglobulins"/>
    <property type="match status" value="1"/>
</dbReference>
<keyword evidence="4" id="KW-1185">Reference proteome</keyword>
<dbReference type="Gene3D" id="3.40.50.1110">
    <property type="entry name" value="SGNH hydrolase"/>
    <property type="match status" value="1"/>
</dbReference>
<dbReference type="InterPro" id="IPR013783">
    <property type="entry name" value="Ig-like_fold"/>
</dbReference>
<keyword evidence="1" id="KW-0378">Hydrolase</keyword>
<dbReference type="InterPro" id="IPR036514">
    <property type="entry name" value="SGNH_hydro_sf"/>
</dbReference>
<name>A0A4R8MHV8_9FLAO</name>
<proteinExistence type="predicted"/>
<organism evidence="3 4">
    <name type="scientific">Algibacter lectus</name>
    <dbReference type="NCBI Taxonomy" id="221126"/>
    <lineage>
        <taxon>Bacteria</taxon>
        <taxon>Pseudomonadati</taxon>
        <taxon>Bacteroidota</taxon>
        <taxon>Flavobacteriia</taxon>
        <taxon>Flavobacteriales</taxon>
        <taxon>Flavobacteriaceae</taxon>
        <taxon>Algibacter</taxon>
    </lineage>
</organism>